<feature type="non-terminal residue" evidence="1">
    <location>
        <position position="1"/>
    </location>
</feature>
<evidence type="ECO:0000313" key="2">
    <source>
        <dbReference type="EMBL" id="MFD3003813.1"/>
    </source>
</evidence>
<sequence>TLWTALRIMEERRNLFMKMENDHARKGLSTMAKSYHEKAEAIQGHVDKMKEVLFASQKSV</sequence>
<evidence type="ECO:0000313" key="1">
    <source>
        <dbReference type="EMBL" id="MFD3002114.1"/>
    </source>
</evidence>
<accession>A0ABW6BWD5</accession>
<dbReference type="EMBL" id="JBHUOX010000044">
    <property type="protein sequence ID" value="MFD3003813.1"/>
    <property type="molecule type" value="Genomic_DNA"/>
</dbReference>
<reference evidence="1" key="3">
    <citation type="submission" date="2024-09" db="EMBL/GenBank/DDBJ databases">
        <authorList>
            <person name="Sun Q."/>
            <person name="Mori K."/>
        </authorList>
    </citation>
    <scope>NUCLEOTIDE SEQUENCE</scope>
    <source>
        <strain evidence="1">KCTC 23984</strain>
    </source>
</reference>
<reference evidence="3" key="2">
    <citation type="journal article" date="2019" name="Int. J. Syst. Evol. Microbiol.">
        <title>The Global Catalogue of Microorganisms (GCM) 10K type strain sequencing project: providing services to taxonomists for standard genome sequencing and annotation.</title>
        <authorList>
            <consortium name="The Broad Institute Genomics Platform"/>
            <consortium name="The Broad Institute Genome Sequencing Center for Infectious Disease"/>
            <person name="Wu L."/>
            <person name="Ma J."/>
        </authorList>
    </citation>
    <scope>NUCLEOTIDE SEQUENCE [LARGE SCALE GENOMIC DNA]</scope>
    <source>
        <strain evidence="3">KCTC 23984</strain>
    </source>
</reference>
<dbReference type="EMBL" id="JBHUOX010000013">
    <property type="protein sequence ID" value="MFD3002114.1"/>
    <property type="molecule type" value="Genomic_DNA"/>
</dbReference>
<gene>
    <name evidence="1" type="ORF">ACFS7Z_17215</name>
    <name evidence="2" type="ORF">ACFS7Z_25885</name>
</gene>
<name>A0ABW6BWD5_9BACT</name>
<proteinExistence type="predicted"/>
<dbReference type="Proteomes" id="UP001597641">
    <property type="component" value="Unassembled WGS sequence"/>
</dbReference>
<organism evidence="1 3">
    <name type="scientific">Pontibacter toksunensis</name>
    <dbReference type="NCBI Taxonomy" id="1332631"/>
    <lineage>
        <taxon>Bacteria</taxon>
        <taxon>Pseudomonadati</taxon>
        <taxon>Bacteroidota</taxon>
        <taxon>Cytophagia</taxon>
        <taxon>Cytophagales</taxon>
        <taxon>Hymenobacteraceae</taxon>
        <taxon>Pontibacter</taxon>
    </lineage>
</organism>
<evidence type="ECO:0000313" key="3">
    <source>
        <dbReference type="Proteomes" id="UP001597641"/>
    </source>
</evidence>
<dbReference type="RefSeq" id="WP_377487225.1">
    <property type="nucleotide sequence ID" value="NZ_JBHUOX010000013.1"/>
</dbReference>
<protein>
    <submittedName>
        <fullName evidence="1">Uncharacterized protein</fullName>
    </submittedName>
</protein>
<comment type="caution">
    <text evidence="1">The sequence shown here is derived from an EMBL/GenBank/DDBJ whole genome shotgun (WGS) entry which is preliminary data.</text>
</comment>
<keyword evidence="3" id="KW-1185">Reference proteome</keyword>
<reference evidence="1" key="1">
    <citation type="journal article" date="2014" name="Int. J. Syst. Evol. Microbiol.">
        <title>Complete genome of a new Firmicutes species belonging to the dominant human colonic microbiota ('Ruminococcus bicirculans') reveals two chromosomes and a selective capacity to utilize plant glucans.</title>
        <authorList>
            <consortium name="NISC Comparative Sequencing Program"/>
            <person name="Wegmann U."/>
            <person name="Louis P."/>
            <person name="Goesmann A."/>
            <person name="Henrissat B."/>
            <person name="Duncan S.H."/>
            <person name="Flint H.J."/>
        </authorList>
    </citation>
    <scope>NUCLEOTIDE SEQUENCE</scope>
    <source>
        <strain evidence="1">KCTC 23984</strain>
    </source>
</reference>